<dbReference type="Pfam" id="PF00855">
    <property type="entry name" value="PWWP"/>
    <property type="match status" value="1"/>
</dbReference>
<dbReference type="PANTHER" id="PTHR42851">
    <property type="entry name" value="ALDOLASE-RELATED"/>
    <property type="match status" value="1"/>
</dbReference>
<dbReference type="PANTHER" id="PTHR42851:SF4">
    <property type="entry name" value="PWWP DOMAIN-CONTAINING PROTEIN"/>
    <property type="match status" value="1"/>
</dbReference>
<comment type="caution">
    <text evidence="2">The sequence shown here is derived from an EMBL/GenBank/DDBJ whole genome shotgun (WGS) entry which is preliminary data.</text>
</comment>
<gene>
    <name evidence="2" type="ORF">HPP92_018114</name>
</gene>
<protein>
    <recommendedName>
        <fullName evidence="1">PWWP domain-containing protein</fullName>
    </recommendedName>
</protein>
<organism evidence="2 3">
    <name type="scientific">Vanilla planifolia</name>
    <name type="common">Vanilla</name>
    <dbReference type="NCBI Taxonomy" id="51239"/>
    <lineage>
        <taxon>Eukaryota</taxon>
        <taxon>Viridiplantae</taxon>
        <taxon>Streptophyta</taxon>
        <taxon>Embryophyta</taxon>
        <taxon>Tracheophyta</taxon>
        <taxon>Spermatophyta</taxon>
        <taxon>Magnoliopsida</taxon>
        <taxon>Liliopsida</taxon>
        <taxon>Asparagales</taxon>
        <taxon>Orchidaceae</taxon>
        <taxon>Vanilloideae</taxon>
        <taxon>Vanilleae</taxon>
        <taxon>Vanilla</taxon>
    </lineage>
</organism>
<proteinExistence type="predicted"/>
<reference evidence="2 3" key="1">
    <citation type="journal article" date="2020" name="Nat. Food">
        <title>A phased Vanilla planifolia genome enables genetic improvement of flavour and production.</title>
        <authorList>
            <person name="Hasing T."/>
            <person name="Tang H."/>
            <person name="Brym M."/>
            <person name="Khazi F."/>
            <person name="Huang T."/>
            <person name="Chambers A.H."/>
        </authorList>
    </citation>
    <scope>NUCLEOTIDE SEQUENCE [LARGE SCALE GENOMIC DNA]</scope>
    <source>
        <tissue evidence="2">Leaf</tissue>
    </source>
</reference>
<dbReference type="AlphaFoldDB" id="A0A835Q6G8"/>
<name>A0A835Q6G8_VANPL</name>
<dbReference type="InterPro" id="IPR000313">
    <property type="entry name" value="PWWP_dom"/>
</dbReference>
<evidence type="ECO:0000313" key="2">
    <source>
        <dbReference type="EMBL" id="KAG0466534.1"/>
    </source>
</evidence>
<evidence type="ECO:0000313" key="3">
    <source>
        <dbReference type="Proteomes" id="UP000636800"/>
    </source>
</evidence>
<dbReference type="Gene3D" id="2.30.30.140">
    <property type="match status" value="1"/>
</dbReference>
<dbReference type="PROSITE" id="PS50812">
    <property type="entry name" value="PWWP"/>
    <property type="match status" value="1"/>
</dbReference>
<dbReference type="EMBL" id="JADCNL010000009">
    <property type="protein sequence ID" value="KAG0466534.1"/>
    <property type="molecule type" value="Genomic_DNA"/>
</dbReference>
<evidence type="ECO:0000259" key="1">
    <source>
        <dbReference type="PROSITE" id="PS50812"/>
    </source>
</evidence>
<accession>A0A835Q6G8</accession>
<dbReference type="SMART" id="SM00293">
    <property type="entry name" value="PWWP"/>
    <property type="match status" value="1"/>
</dbReference>
<dbReference type="Proteomes" id="UP000636800">
    <property type="component" value="Unassembled WGS sequence"/>
</dbReference>
<feature type="domain" description="PWWP" evidence="1">
    <location>
        <begin position="187"/>
        <end position="236"/>
    </location>
</feature>
<dbReference type="CDD" id="cd05162">
    <property type="entry name" value="PWWP"/>
    <property type="match status" value="1"/>
</dbReference>
<sequence>MTGGGSSMHVTLEKLQNVGAELTFDVNSCQDSSSVMISSSAEVEHAIGTDSVGGILVEKADTIDENFNSSLGMMSNFASESQNPSVLFQGNEPSAASTVLQPSTAFIGHELVMESETDQVFTASEFSVSAVCKNIDGTKSMHSGKLDTLKETENQIEESSDSRTGFTSTSQQATYYLSVPLKEGFSTSDLVWGKVKSHPWWPGQIIDLSGASELALKYQKKDHFLVAYFGDKTFAWCEETHLKPFQLHFQQMEKQSNSESFLRAISDILVEISRRIELAMACFCLLGETPAEVKYQKLENAGVRGKTVNSVINRVEIVTYFHPDRLLDYIKTLALLPTGGADRLELVVAQGQLKSFYRSKGYTDLPVFTNGSGLVENDFEAPLSTREKPYEDDLENSATLSDLFSTKVKPKGRDLVIGKQKHIVEDGRKQKCLSDLMEEDTPVLLENGGGTIYGLVGDGGCISSDKKRKFVDSCSIDIWGSKTKKLDTQLDKDNKMSPANSTVSFKVGEFISRAASKLTSLQTD</sequence>
<keyword evidence="3" id="KW-1185">Reference proteome</keyword>
<dbReference type="SUPFAM" id="SSF63748">
    <property type="entry name" value="Tudor/PWWP/MBT"/>
    <property type="match status" value="1"/>
</dbReference>
<dbReference type="InterPro" id="IPR053063">
    <property type="entry name" value="PWWP_domain_containing_PDP"/>
</dbReference>